<reference evidence="8" key="1">
    <citation type="journal article" date="2013" name="Genome">
        <title>Draft Genome Sequence of Geobacillus kaustophilus GBlys, a Lysogenic Strain with Bacteriophage phiOH2.</title>
        <authorList>
            <person name="Doi K."/>
            <person name="Mori K."/>
            <person name="Martono H."/>
            <person name="Nagayoshi Y."/>
            <person name="Fujino Y."/>
            <person name="Tashiro K."/>
            <person name="Kuhara S."/>
            <person name="Ohshima T."/>
        </authorList>
    </citation>
    <scope>NUCLEOTIDE SEQUENCE [LARGE SCALE GENOMIC DNA]</scope>
    <source>
        <strain evidence="8">GBlys</strain>
    </source>
</reference>
<organism evidence="7 8">
    <name type="scientific">Geobacillus kaustophilus GBlys</name>
    <dbReference type="NCBI Taxonomy" id="1337888"/>
    <lineage>
        <taxon>Bacteria</taxon>
        <taxon>Bacillati</taxon>
        <taxon>Bacillota</taxon>
        <taxon>Bacilli</taxon>
        <taxon>Bacillales</taxon>
        <taxon>Anoxybacillaceae</taxon>
        <taxon>Geobacillus</taxon>
        <taxon>Geobacillus thermoleovorans group</taxon>
    </lineage>
</organism>
<evidence type="ECO:0000256" key="1">
    <source>
        <dbReference type="ARBA" id="ARBA00004141"/>
    </source>
</evidence>
<evidence type="ECO:0000313" key="7">
    <source>
        <dbReference type="EMBL" id="GAD13503.1"/>
    </source>
</evidence>
<feature type="transmembrane region" description="Helical" evidence="5">
    <location>
        <begin position="296"/>
        <end position="314"/>
    </location>
</feature>
<evidence type="ECO:0000313" key="8">
    <source>
        <dbReference type="Proteomes" id="UP000016424"/>
    </source>
</evidence>
<keyword evidence="3 5" id="KW-1133">Transmembrane helix</keyword>
<feature type="transmembrane region" description="Helical" evidence="5">
    <location>
        <begin position="106"/>
        <end position="128"/>
    </location>
</feature>
<protein>
    <submittedName>
        <fullName evidence="7">WsaB</fullName>
    </submittedName>
</protein>
<evidence type="ECO:0000256" key="4">
    <source>
        <dbReference type="ARBA" id="ARBA00023136"/>
    </source>
</evidence>
<dbReference type="InterPro" id="IPR051533">
    <property type="entry name" value="WaaL-like"/>
</dbReference>
<feature type="transmembrane region" description="Helical" evidence="5">
    <location>
        <begin position="445"/>
        <end position="470"/>
    </location>
</feature>
<evidence type="ECO:0000256" key="5">
    <source>
        <dbReference type="SAM" id="Phobius"/>
    </source>
</evidence>
<dbReference type="Pfam" id="PF04932">
    <property type="entry name" value="Wzy_C"/>
    <property type="match status" value="1"/>
</dbReference>
<accession>U2Y9N6</accession>
<dbReference type="AlphaFoldDB" id="U2Y9N6"/>
<feature type="transmembrane region" description="Helical" evidence="5">
    <location>
        <begin position="482"/>
        <end position="500"/>
    </location>
</feature>
<dbReference type="RefSeq" id="WP_020278809.1">
    <property type="nucleotide sequence ID" value="NZ_BASG01000013.1"/>
</dbReference>
<feature type="transmembrane region" description="Helical" evidence="5">
    <location>
        <begin position="255"/>
        <end position="284"/>
    </location>
</feature>
<feature type="transmembrane region" description="Helical" evidence="5">
    <location>
        <begin position="76"/>
        <end position="94"/>
    </location>
</feature>
<dbReference type="EMBL" id="BASG01000013">
    <property type="protein sequence ID" value="GAD13503.1"/>
    <property type="molecule type" value="Genomic_DNA"/>
</dbReference>
<feature type="domain" description="O-antigen ligase-related" evidence="6">
    <location>
        <begin position="256"/>
        <end position="462"/>
    </location>
</feature>
<dbReference type="PANTHER" id="PTHR37422:SF13">
    <property type="entry name" value="LIPOPOLYSACCHARIDE BIOSYNTHESIS PROTEIN PA4999-RELATED"/>
    <property type="match status" value="1"/>
</dbReference>
<dbReference type="GO" id="GO:0016020">
    <property type="term" value="C:membrane"/>
    <property type="evidence" value="ECO:0007669"/>
    <property type="project" value="UniProtKB-SubCell"/>
</dbReference>
<feature type="transmembrane region" description="Helical" evidence="5">
    <location>
        <begin position="506"/>
        <end position="523"/>
    </location>
</feature>
<comment type="caution">
    <text evidence="7">The sequence shown here is derived from an EMBL/GenBank/DDBJ whole genome shotgun (WGS) entry which is preliminary data.</text>
</comment>
<evidence type="ECO:0000256" key="3">
    <source>
        <dbReference type="ARBA" id="ARBA00022989"/>
    </source>
</evidence>
<evidence type="ECO:0000256" key="2">
    <source>
        <dbReference type="ARBA" id="ARBA00022692"/>
    </source>
</evidence>
<proteinExistence type="predicted"/>
<feature type="transmembrane region" description="Helical" evidence="5">
    <location>
        <begin position="27"/>
        <end position="47"/>
    </location>
</feature>
<dbReference type="InterPro" id="IPR007016">
    <property type="entry name" value="O-antigen_ligase-rel_domated"/>
</dbReference>
<feature type="transmembrane region" description="Helical" evidence="5">
    <location>
        <begin position="140"/>
        <end position="156"/>
    </location>
</feature>
<keyword evidence="2 5" id="KW-0812">Transmembrane</keyword>
<keyword evidence="4 5" id="KW-0472">Membrane</keyword>
<dbReference type="Proteomes" id="UP000016424">
    <property type="component" value="Unassembled WGS sequence"/>
</dbReference>
<dbReference type="PANTHER" id="PTHR37422">
    <property type="entry name" value="TEICHURONIC ACID BIOSYNTHESIS PROTEIN TUAE"/>
    <property type="match status" value="1"/>
</dbReference>
<feature type="transmembrane region" description="Helical" evidence="5">
    <location>
        <begin position="168"/>
        <end position="191"/>
    </location>
</feature>
<sequence length="539" mass="60509">MSDWYKYLQIERDAQEDRLDRERVDTVLFWGLASIIVIVPLIVRLHIADFIGPTITQTTVLDTGPKADVFTYYKSMFLLCMTVLLTLLFLYKVFVLHETIPKTNIYIGLAVLAVCLTLSAVFAPYKTLALYGMHDRHEGTLTYLCYVMLCFIAANIRCTMNRIRWFVYSLYPFVLINAALGVVNFFGYDVLKVSWIQRLLYSSLPEGAKIAEGSRFLATINHGNYVSGISACLIVLFSTLAILEGRLWQKFTHGFFASLSFALLLSSLSSNGFVTIVLMSPVLVYIMMRTRQKKQALLSIASLLFAFSAIYIPFVKHDSRVWDETIGFFVGRNPFQLHHEQAAAWQGAAKNLKQMATDIAETMVSGSSAYAAEPEYKLPELPGPGIAPGSGRAFIWKKAIELIGQKPFFGYGLDTFPYFFNQDDPEKNANLGEGYSVIVDKPHNMYIGLAFGAGLLALIAFLVIIGSWLIDITRSVRMHLHVYPFALSLGLIAYLIQGLFNDSIVGTAVFFWIGLGLSVSFIMHQNQTIKKEQGYERIS</sequence>
<gene>
    <name evidence="7" type="ORF">GBL_1720</name>
</gene>
<comment type="subcellular location">
    <subcellularLocation>
        <location evidence="1">Membrane</location>
        <topology evidence="1">Multi-pass membrane protein</topology>
    </subcellularLocation>
</comment>
<name>U2Y9N6_GEOKU</name>
<evidence type="ECO:0000259" key="6">
    <source>
        <dbReference type="Pfam" id="PF04932"/>
    </source>
</evidence>